<name>A0A4U9WAP0_SERFO</name>
<feature type="region of interest" description="Disordered" evidence="1">
    <location>
        <begin position="21"/>
        <end position="47"/>
    </location>
</feature>
<evidence type="ECO:0000313" key="2">
    <source>
        <dbReference type="EMBL" id="VTR56014.1"/>
    </source>
</evidence>
<protein>
    <submittedName>
        <fullName evidence="2">Uncharacterized protein</fullName>
    </submittedName>
</protein>
<dbReference type="AlphaFoldDB" id="A0A4U9WAP0"/>
<gene>
    <name evidence="2" type="ORF">NCTC12965_07133</name>
</gene>
<evidence type="ECO:0000256" key="1">
    <source>
        <dbReference type="SAM" id="MobiDB-lite"/>
    </source>
</evidence>
<reference evidence="2" key="1">
    <citation type="submission" date="2019-05" db="EMBL/GenBank/DDBJ databases">
        <authorList>
            <consortium name="Pathogen Informatics"/>
        </authorList>
    </citation>
    <scope>NUCLEOTIDE SEQUENCE [LARGE SCALE GENOMIC DNA]</scope>
    <source>
        <strain evidence="2">NCTC12965</strain>
    </source>
</reference>
<sequence>MKTQVRLALIGDYRSEAVAHQASPQLSNLPPHTSILISNPNGSPQKP</sequence>
<accession>A0A4U9WAP0</accession>
<dbReference type="EMBL" id="CABEEZ010000133">
    <property type="protein sequence ID" value="VTR56014.1"/>
    <property type="molecule type" value="Genomic_DNA"/>
</dbReference>
<organism evidence="2">
    <name type="scientific">Serratia fonticola</name>
    <dbReference type="NCBI Taxonomy" id="47917"/>
    <lineage>
        <taxon>Bacteria</taxon>
        <taxon>Pseudomonadati</taxon>
        <taxon>Pseudomonadota</taxon>
        <taxon>Gammaproteobacteria</taxon>
        <taxon>Enterobacterales</taxon>
        <taxon>Yersiniaceae</taxon>
        <taxon>Serratia</taxon>
    </lineage>
</organism>
<proteinExistence type="predicted"/>
<feature type="compositionally biased region" description="Polar residues" evidence="1">
    <location>
        <begin position="22"/>
        <end position="47"/>
    </location>
</feature>